<comment type="caution">
    <text evidence="2">The sequence shown here is derived from an EMBL/GenBank/DDBJ whole genome shotgun (WGS) entry which is preliminary data.</text>
</comment>
<feature type="transmembrane region" description="Helical" evidence="1">
    <location>
        <begin position="78"/>
        <end position="100"/>
    </location>
</feature>
<sequence length="168" mass="18187">MARVVRGLSLVFSGVFAGFLVCVAVLENSLRGFGASVYTQVRLVELDSLDRLASVTLIPAIVTTVVLAIWARGNDRRVVLAAVVLLVVVFVTTLAINLPINSDQTAWSVQNPPADWAAVRDRWQLAHLIRTAAALLAFGALIGSTLSTRQPFRDPENGRRVLKEPSGR</sequence>
<organism evidence="2 3">
    <name type="scientific">Kribbella speibonae</name>
    <dbReference type="NCBI Taxonomy" id="1572660"/>
    <lineage>
        <taxon>Bacteria</taxon>
        <taxon>Bacillati</taxon>
        <taxon>Actinomycetota</taxon>
        <taxon>Actinomycetes</taxon>
        <taxon>Propionibacteriales</taxon>
        <taxon>Kribbellaceae</taxon>
        <taxon>Kribbella</taxon>
    </lineage>
</organism>
<protein>
    <submittedName>
        <fullName evidence="2">DUF1772 domain-containing protein</fullName>
    </submittedName>
</protein>
<reference evidence="2 3" key="1">
    <citation type="submission" date="2019-02" db="EMBL/GenBank/DDBJ databases">
        <title>Kribbella capetownensis sp. nov. and Kribbella speibonae sp. nov., isolated from soil.</title>
        <authorList>
            <person name="Curtis S.M."/>
            <person name="Norton I."/>
            <person name="Everest G.J."/>
            <person name="Meyers P.R."/>
        </authorList>
    </citation>
    <scope>NUCLEOTIDE SEQUENCE [LARGE SCALE GENOMIC DNA]</scope>
    <source>
        <strain evidence="2 3">SK5</strain>
    </source>
</reference>
<evidence type="ECO:0000313" key="3">
    <source>
        <dbReference type="Proteomes" id="UP000292385"/>
    </source>
</evidence>
<dbReference type="EMBL" id="SJJY01000011">
    <property type="protein sequence ID" value="TCC17353.1"/>
    <property type="molecule type" value="Genomic_DNA"/>
</dbReference>
<keyword evidence="1" id="KW-0812">Transmembrane</keyword>
<name>A0ABY1ZX00_9ACTN</name>
<gene>
    <name evidence="2" type="ORF">E0H58_36870</name>
</gene>
<dbReference type="RefSeq" id="WP_131467538.1">
    <property type="nucleotide sequence ID" value="NZ_SJJY01000011.1"/>
</dbReference>
<evidence type="ECO:0000256" key="1">
    <source>
        <dbReference type="SAM" id="Phobius"/>
    </source>
</evidence>
<evidence type="ECO:0000313" key="2">
    <source>
        <dbReference type="EMBL" id="TCC17353.1"/>
    </source>
</evidence>
<keyword evidence="1" id="KW-1133">Transmembrane helix</keyword>
<dbReference type="Proteomes" id="UP000292385">
    <property type="component" value="Unassembled WGS sequence"/>
</dbReference>
<keyword evidence="3" id="KW-1185">Reference proteome</keyword>
<feature type="transmembrane region" description="Helical" evidence="1">
    <location>
        <begin position="125"/>
        <end position="143"/>
    </location>
</feature>
<feature type="transmembrane region" description="Helical" evidence="1">
    <location>
        <begin position="7"/>
        <end position="26"/>
    </location>
</feature>
<keyword evidence="1" id="KW-0472">Membrane</keyword>
<accession>A0ABY1ZX00</accession>
<proteinExistence type="predicted"/>
<dbReference type="Pfam" id="PF08592">
    <property type="entry name" value="Anthrone_oxy"/>
    <property type="match status" value="1"/>
</dbReference>
<feature type="transmembrane region" description="Helical" evidence="1">
    <location>
        <begin position="52"/>
        <end position="71"/>
    </location>
</feature>
<dbReference type="InterPro" id="IPR013901">
    <property type="entry name" value="Anthrone_oxy"/>
</dbReference>